<dbReference type="AlphaFoldDB" id="A0A5N6NTA4"/>
<sequence>MHMRRDPWQHGDKKRTPAGCELAILASMLAWNRRDHEGILNWFAHHHSSWGLESNHSSRRCVEASLKTNGSPLGKETSPWKRPEMIGDQPTTPSCRPSSLPINKTHPCEHCSHEQKKKKKLLGPS</sequence>
<evidence type="ECO:0000313" key="3">
    <source>
        <dbReference type="Proteomes" id="UP000326396"/>
    </source>
</evidence>
<evidence type="ECO:0000256" key="1">
    <source>
        <dbReference type="SAM" id="MobiDB-lite"/>
    </source>
</evidence>
<protein>
    <submittedName>
        <fullName evidence="2">Uncharacterized protein</fullName>
    </submittedName>
</protein>
<feature type="compositionally biased region" description="Basic residues" evidence="1">
    <location>
        <begin position="115"/>
        <end position="125"/>
    </location>
</feature>
<feature type="compositionally biased region" description="Polar residues" evidence="1">
    <location>
        <begin position="89"/>
        <end position="101"/>
    </location>
</feature>
<organism evidence="2 3">
    <name type="scientific">Mikania micrantha</name>
    <name type="common">bitter vine</name>
    <dbReference type="NCBI Taxonomy" id="192012"/>
    <lineage>
        <taxon>Eukaryota</taxon>
        <taxon>Viridiplantae</taxon>
        <taxon>Streptophyta</taxon>
        <taxon>Embryophyta</taxon>
        <taxon>Tracheophyta</taxon>
        <taxon>Spermatophyta</taxon>
        <taxon>Magnoliopsida</taxon>
        <taxon>eudicotyledons</taxon>
        <taxon>Gunneridae</taxon>
        <taxon>Pentapetalae</taxon>
        <taxon>asterids</taxon>
        <taxon>campanulids</taxon>
        <taxon>Asterales</taxon>
        <taxon>Asteraceae</taxon>
        <taxon>Asteroideae</taxon>
        <taxon>Heliantheae alliance</taxon>
        <taxon>Eupatorieae</taxon>
        <taxon>Mikania</taxon>
    </lineage>
</organism>
<feature type="region of interest" description="Disordered" evidence="1">
    <location>
        <begin position="65"/>
        <end position="101"/>
    </location>
</feature>
<accession>A0A5N6NTA4</accession>
<keyword evidence="3" id="KW-1185">Reference proteome</keyword>
<reference evidence="2 3" key="1">
    <citation type="submission" date="2019-05" db="EMBL/GenBank/DDBJ databases">
        <title>Mikania micrantha, genome provides insights into the molecular mechanism of rapid growth.</title>
        <authorList>
            <person name="Liu B."/>
        </authorList>
    </citation>
    <scope>NUCLEOTIDE SEQUENCE [LARGE SCALE GENOMIC DNA]</scope>
    <source>
        <strain evidence="2">NLD-2019</strain>
        <tissue evidence="2">Leaf</tissue>
    </source>
</reference>
<feature type="region of interest" description="Disordered" evidence="1">
    <location>
        <begin position="106"/>
        <end position="125"/>
    </location>
</feature>
<evidence type="ECO:0000313" key="2">
    <source>
        <dbReference type="EMBL" id="KAD5318022.1"/>
    </source>
</evidence>
<comment type="caution">
    <text evidence="2">The sequence shown here is derived from an EMBL/GenBank/DDBJ whole genome shotgun (WGS) entry which is preliminary data.</text>
</comment>
<gene>
    <name evidence="2" type="ORF">E3N88_17968</name>
</gene>
<dbReference type="Proteomes" id="UP000326396">
    <property type="component" value="Linkage Group LG17"/>
</dbReference>
<proteinExistence type="predicted"/>
<name>A0A5N6NTA4_9ASTR</name>
<dbReference type="EMBL" id="SZYD01000009">
    <property type="protein sequence ID" value="KAD5318022.1"/>
    <property type="molecule type" value="Genomic_DNA"/>
</dbReference>